<dbReference type="PANTHER" id="PTHR10663">
    <property type="entry name" value="GUANYL-NUCLEOTIDE EXCHANGE FACTOR"/>
    <property type="match status" value="1"/>
</dbReference>
<dbReference type="SMART" id="SM00222">
    <property type="entry name" value="Sec7"/>
    <property type="match status" value="1"/>
</dbReference>
<feature type="compositionally biased region" description="Low complexity" evidence="6">
    <location>
        <begin position="55"/>
        <end position="67"/>
    </location>
</feature>
<feature type="compositionally biased region" description="Polar residues" evidence="6">
    <location>
        <begin position="1"/>
        <end position="15"/>
    </location>
</feature>
<dbReference type="OrthoDB" id="430364at2759"/>
<keyword evidence="3" id="KW-0963">Cytoplasm</keyword>
<dbReference type="CDD" id="cd00171">
    <property type="entry name" value="Sec7"/>
    <property type="match status" value="1"/>
</dbReference>
<keyword evidence="9" id="KW-1185">Reference proteome</keyword>
<evidence type="ECO:0000256" key="4">
    <source>
        <dbReference type="ARBA" id="ARBA00022553"/>
    </source>
</evidence>
<dbReference type="InterPro" id="IPR035999">
    <property type="entry name" value="Sec7_dom_sf"/>
</dbReference>
<feature type="compositionally biased region" description="Polar residues" evidence="6">
    <location>
        <begin position="73"/>
        <end position="93"/>
    </location>
</feature>
<dbReference type="Gene3D" id="1.10.1000.11">
    <property type="entry name" value="Arf Nucleotide-binding Site Opener,domain 2"/>
    <property type="match status" value="1"/>
</dbReference>
<feature type="domain" description="SEC7" evidence="7">
    <location>
        <begin position="156"/>
        <end position="352"/>
    </location>
</feature>
<dbReference type="GO" id="GO:0005737">
    <property type="term" value="C:cytoplasm"/>
    <property type="evidence" value="ECO:0007669"/>
    <property type="project" value="UniProtKB-SubCell"/>
</dbReference>
<feature type="region of interest" description="Disordered" evidence="6">
    <location>
        <begin position="1"/>
        <end position="93"/>
    </location>
</feature>
<dbReference type="EMBL" id="KE560931">
    <property type="protein sequence ID" value="EPZ34668.1"/>
    <property type="molecule type" value="Genomic_DNA"/>
</dbReference>
<evidence type="ECO:0000256" key="2">
    <source>
        <dbReference type="ARBA" id="ARBA00006248"/>
    </source>
</evidence>
<dbReference type="GO" id="GO:0005085">
    <property type="term" value="F:guanyl-nucleotide exchange factor activity"/>
    <property type="evidence" value="ECO:0007669"/>
    <property type="project" value="InterPro"/>
</dbReference>
<keyword evidence="5" id="KW-0175">Coiled coil</keyword>
<dbReference type="Proteomes" id="UP000030755">
    <property type="component" value="Unassembled WGS sequence"/>
</dbReference>
<evidence type="ECO:0000256" key="3">
    <source>
        <dbReference type="ARBA" id="ARBA00022490"/>
    </source>
</evidence>
<accession>A0A075B1K7</accession>
<dbReference type="STRING" id="988480.A0A075B1K7"/>
<feature type="compositionally biased region" description="Basic and acidic residues" evidence="6">
    <location>
        <begin position="16"/>
        <end position="31"/>
    </location>
</feature>
<evidence type="ECO:0000259" key="7">
    <source>
        <dbReference type="PROSITE" id="PS50190"/>
    </source>
</evidence>
<dbReference type="InterPro" id="IPR033742">
    <property type="entry name" value="IQSEC_PH"/>
</dbReference>
<dbReference type="InterPro" id="IPR023394">
    <property type="entry name" value="Sec7_C_sf"/>
</dbReference>
<dbReference type="AlphaFoldDB" id="A0A075B1K7"/>
<dbReference type="FunFam" id="1.10.1000.11:FF:000002">
    <property type="entry name" value="Cytohesin 1"/>
    <property type="match status" value="1"/>
</dbReference>
<name>A0A075B1K7_ROZAC</name>
<dbReference type="SUPFAM" id="SSF48425">
    <property type="entry name" value="Sec7 domain"/>
    <property type="match status" value="1"/>
</dbReference>
<dbReference type="Pfam" id="PF01369">
    <property type="entry name" value="Sec7"/>
    <property type="match status" value="1"/>
</dbReference>
<dbReference type="InterPro" id="IPR000904">
    <property type="entry name" value="Sec7_dom"/>
</dbReference>
<evidence type="ECO:0000256" key="1">
    <source>
        <dbReference type="ARBA" id="ARBA00004496"/>
    </source>
</evidence>
<dbReference type="HOGENOM" id="CLU_491879_0_0_1"/>
<comment type="similarity">
    <text evidence="2">Belongs to the BRAG family.</text>
</comment>
<dbReference type="GO" id="GO:0032012">
    <property type="term" value="P:regulation of ARF protein signal transduction"/>
    <property type="evidence" value="ECO:0007669"/>
    <property type="project" value="InterPro"/>
</dbReference>
<sequence length="554" mass="63527">MKKSLSNLTTLFSSYKDSDTESPKKSSDSHDHHRNNVFKFFSAKSRDSEHNVTRSYSDPSVSSYNSYKDTTEKYTQSSTSNSPLKEIETVSNSADSDNAQKDFALTEMKKHFAGIKENIHKQSNSVSSQEDIFLKGIVMDFIGNVEFSQNNSIVRKPSKSAEKRKPLKWFVREFNKNPSKAINSLVEEKYLELDPQSVSSFLHTEKRLNKKKIGEYLGEHDPFNLNVLKAFVGDFNFQGLDFDVALRKLLSEFRLPGEAQKIDRVVNTFAARYCENNPTVFESPGTQFQQITLDTAYVLAFSLIMLNTDAHNPNVKHKMTLREFIRNNRGINHQKDLPEEFLKKMFCNITENEIKMDSIDDEQQKMESLMATLVAKPDDLSSPDRCLIQQFNVGMLTEVDTEPVEHSRVLYLFNDLILITKAIKNGRKFQVKSKYCIGNDTCVENISLNDHPYSVRLFSNTSDKTNSFIFDFKIQNNRKLFFDSIKEILAEMKGEIYEASDDDFNDHTLTKAAAAKAILEQTYAADEGNRYKKFGSLREARTKLHARFIPVKDP</sequence>
<evidence type="ECO:0000313" key="8">
    <source>
        <dbReference type="EMBL" id="EPZ34668.1"/>
    </source>
</evidence>
<evidence type="ECO:0000313" key="9">
    <source>
        <dbReference type="Proteomes" id="UP000030755"/>
    </source>
</evidence>
<dbReference type="Gene3D" id="1.10.220.20">
    <property type="match status" value="1"/>
</dbReference>
<dbReference type="Gene3D" id="2.30.29.30">
    <property type="entry name" value="Pleckstrin-homology domain (PH domain)/Phosphotyrosine-binding domain (PTB)"/>
    <property type="match status" value="1"/>
</dbReference>
<dbReference type="InterPro" id="IPR011993">
    <property type="entry name" value="PH-like_dom_sf"/>
</dbReference>
<keyword evidence="4" id="KW-0597">Phosphoprotein</keyword>
<evidence type="ECO:0000256" key="5">
    <source>
        <dbReference type="ARBA" id="ARBA00023054"/>
    </source>
</evidence>
<reference evidence="8 9" key="1">
    <citation type="journal article" date="2013" name="Curr. Biol.">
        <title>Shared signatures of parasitism and phylogenomics unite Cryptomycota and microsporidia.</title>
        <authorList>
            <person name="James T.Y."/>
            <person name="Pelin A."/>
            <person name="Bonen L."/>
            <person name="Ahrendt S."/>
            <person name="Sain D."/>
            <person name="Corradi N."/>
            <person name="Stajich J.E."/>
        </authorList>
    </citation>
    <scope>NUCLEOTIDE SEQUENCE [LARGE SCALE GENOMIC DNA]</scope>
    <source>
        <strain evidence="8 9">CSF55</strain>
    </source>
</reference>
<dbReference type="Pfam" id="PF16453">
    <property type="entry name" value="IQ_SEC7_PH"/>
    <property type="match status" value="1"/>
</dbReference>
<dbReference type="PROSITE" id="PS50190">
    <property type="entry name" value="SEC7"/>
    <property type="match status" value="1"/>
</dbReference>
<protein>
    <submittedName>
        <fullName evidence="8">SEC7-like, alpha orthogonal bundle domain-containing protein</fullName>
    </submittedName>
</protein>
<organism evidence="8 9">
    <name type="scientific">Rozella allomycis (strain CSF55)</name>
    <dbReference type="NCBI Taxonomy" id="988480"/>
    <lineage>
        <taxon>Eukaryota</taxon>
        <taxon>Fungi</taxon>
        <taxon>Fungi incertae sedis</taxon>
        <taxon>Cryptomycota</taxon>
        <taxon>Cryptomycota incertae sedis</taxon>
        <taxon>Rozella</taxon>
    </lineage>
</organism>
<comment type="subcellular location">
    <subcellularLocation>
        <location evidence="1">Cytoplasm</location>
    </subcellularLocation>
</comment>
<proteinExistence type="inferred from homology"/>
<gene>
    <name evidence="8" type="ORF">O9G_002986</name>
</gene>
<evidence type="ECO:0000256" key="6">
    <source>
        <dbReference type="SAM" id="MobiDB-lite"/>
    </source>
</evidence>